<accession>A0AA47M4F4</accession>
<feature type="domain" description="YqaJ viral recombinase" evidence="1">
    <location>
        <begin position="181"/>
        <end position="321"/>
    </location>
</feature>
<proteinExistence type="predicted"/>
<dbReference type="InterPro" id="IPR019080">
    <property type="entry name" value="YqaJ_viral_recombinase"/>
</dbReference>
<dbReference type="CDD" id="cd22343">
    <property type="entry name" value="PDDEXK_lambda_exonuclease-like"/>
    <property type="match status" value="1"/>
</dbReference>
<keyword evidence="3" id="KW-1185">Reference proteome</keyword>
<dbReference type="SUPFAM" id="SSF52980">
    <property type="entry name" value="Restriction endonuclease-like"/>
    <property type="match status" value="1"/>
</dbReference>
<evidence type="ECO:0000313" key="2">
    <source>
        <dbReference type="EMBL" id="KAK0133452.1"/>
    </source>
</evidence>
<organism evidence="2 3">
    <name type="scientific">Merluccius polli</name>
    <name type="common">Benguela hake</name>
    <name type="synonym">Merluccius cadenati</name>
    <dbReference type="NCBI Taxonomy" id="89951"/>
    <lineage>
        <taxon>Eukaryota</taxon>
        <taxon>Metazoa</taxon>
        <taxon>Chordata</taxon>
        <taxon>Craniata</taxon>
        <taxon>Vertebrata</taxon>
        <taxon>Euteleostomi</taxon>
        <taxon>Actinopterygii</taxon>
        <taxon>Neopterygii</taxon>
        <taxon>Teleostei</taxon>
        <taxon>Neoteleostei</taxon>
        <taxon>Acanthomorphata</taxon>
        <taxon>Zeiogadaria</taxon>
        <taxon>Gadariae</taxon>
        <taxon>Gadiformes</taxon>
        <taxon>Gadoidei</taxon>
        <taxon>Merlucciidae</taxon>
        <taxon>Merluccius</taxon>
    </lineage>
</organism>
<dbReference type="EMBL" id="JAOPHQ010005987">
    <property type="protein sequence ID" value="KAK0133452.1"/>
    <property type="molecule type" value="Genomic_DNA"/>
</dbReference>
<dbReference type="AlphaFoldDB" id="A0AA47M4F4"/>
<sequence>MVALLFQTAHYSTMGFSTVPLPLSCTSQLQTWHRPRTQGIAPEATNDMRVCKPKKKKNVRTGAKCTLYRAYAGPLPDPNLMASGEKLKELRPQPGICKLLHGLETLNLVDSKFGPVPFGSVLSYQCPPDISREYIRHHDAPAFPRLPVDGYNFKFPVHFVPNYRQQCHLENLKVTLEISAAVEAETRQQSECQLWTLVRKPRLTASRFREICHGTPQTAAMKRGLDLEPEILQRYAEFCNISVSPCGVIVHPDAPHLGASPDAKVFNPCETPPFGLAEVKACNVESVAQVAHLTTVKGQACLRKTHKYYYQVQGQLAISGLQWCDFITDTHTDFTIERIFRDEEVIHSMHQKLDDFYFNIYMDVFLSSKV</sequence>
<protein>
    <recommendedName>
        <fullName evidence="1">YqaJ viral recombinase domain-containing protein</fullName>
    </recommendedName>
</protein>
<dbReference type="Pfam" id="PF09588">
    <property type="entry name" value="YqaJ"/>
    <property type="match status" value="1"/>
</dbReference>
<dbReference type="Gene3D" id="3.90.320.10">
    <property type="match status" value="1"/>
</dbReference>
<dbReference type="InterPro" id="IPR011335">
    <property type="entry name" value="Restrct_endonuc-II-like"/>
</dbReference>
<dbReference type="PANTHER" id="PTHR46609">
    <property type="entry name" value="EXONUCLEASE, PHAGE-TYPE/RECB, C-TERMINAL DOMAIN-CONTAINING PROTEIN"/>
    <property type="match status" value="1"/>
</dbReference>
<reference evidence="2" key="1">
    <citation type="journal article" date="2023" name="Front. Mar. Sci.">
        <title>A new Merluccius polli reference genome to investigate the effects of global change in West African waters.</title>
        <authorList>
            <person name="Mateo J.L."/>
            <person name="Blanco-Fernandez C."/>
            <person name="Garcia-Vazquez E."/>
            <person name="Machado-Schiaffino G."/>
        </authorList>
    </citation>
    <scope>NUCLEOTIDE SEQUENCE</scope>
    <source>
        <strain evidence="2">C29</strain>
        <tissue evidence="2">Fin</tissue>
    </source>
</reference>
<comment type="caution">
    <text evidence="2">The sequence shown here is derived from an EMBL/GenBank/DDBJ whole genome shotgun (WGS) entry which is preliminary data.</text>
</comment>
<dbReference type="InterPro" id="IPR051703">
    <property type="entry name" value="NF-kappa-B_Signaling_Reg"/>
</dbReference>
<dbReference type="Proteomes" id="UP001174136">
    <property type="component" value="Unassembled WGS sequence"/>
</dbReference>
<evidence type="ECO:0000313" key="3">
    <source>
        <dbReference type="Proteomes" id="UP001174136"/>
    </source>
</evidence>
<dbReference type="InterPro" id="IPR011604">
    <property type="entry name" value="PDDEXK-like_dom_sf"/>
</dbReference>
<dbReference type="PANTHER" id="PTHR46609:SF7">
    <property type="match status" value="1"/>
</dbReference>
<gene>
    <name evidence="2" type="ORF">N1851_031048</name>
</gene>
<name>A0AA47M4F4_MERPO</name>
<dbReference type="GO" id="GO:0006281">
    <property type="term" value="P:DNA repair"/>
    <property type="evidence" value="ECO:0007669"/>
    <property type="project" value="UniProtKB-ARBA"/>
</dbReference>
<evidence type="ECO:0000259" key="1">
    <source>
        <dbReference type="Pfam" id="PF09588"/>
    </source>
</evidence>